<organism evidence="4 5">
    <name type="scientific">Dialister pneumosintes</name>
    <dbReference type="NCBI Taxonomy" id="39950"/>
    <lineage>
        <taxon>Bacteria</taxon>
        <taxon>Bacillati</taxon>
        <taxon>Bacillota</taxon>
        <taxon>Negativicutes</taxon>
        <taxon>Veillonellales</taxon>
        <taxon>Veillonellaceae</taxon>
        <taxon>Dialister</taxon>
    </lineage>
</organism>
<dbReference type="Proteomes" id="UP000266262">
    <property type="component" value="Unassembled WGS sequence"/>
</dbReference>
<keyword evidence="2" id="KW-0732">Signal</keyword>
<comment type="caution">
    <text evidence="4">The sequence shown here is derived from an EMBL/GenBank/DDBJ whole genome shotgun (WGS) entry which is preliminary data.</text>
</comment>
<proteinExistence type="predicted"/>
<evidence type="ECO:0000313" key="4">
    <source>
        <dbReference type="EMBL" id="RID94158.1"/>
    </source>
</evidence>
<evidence type="ECO:0000256" key="2">
    <source>
        <dbReference type="SAM" id="SignalP"/>
    </source>
</evidence>
<keyword evidence="5" id="KW-1185">Reference proteome</keyword>
<reference evidence="4 5" key="1">
    <citation type="submission" date="2018-08" db="EMBL/GenBank/DDBJ databases">
        <title>Draft genome sequence of Dialister pneumosintes KCOM 1685.</title>
        <authorList>
            <person name="Kook J.-K."/>
            <person name="Park S.-N."/>
            <person name="Lim Y.K."/>
        </authorList>
    </citation>
    <scope>NUCLEOTIDE SEQUENCE [LARGE SCALE GENOMIC DNA]</scope>
    <source>
        <strain evidence="4 5">KCOM 1685</strain>
    </source>
</reference>
<dbReference type="PANTHER" id="PTHR30032">
    <property type="entry name" value="N-ACETYLMURAMOYL-L-ALANINE AMIDASE-RELATED"/>
    <property type="match status" value="1"/>
</dbReference>
<dbReference type="Pfam" id="PF08486">
    <property type="entry name" value="SpoIID"/>
    <property type="match status" value="1"/>
</dbReference>
<accession>A0ABX9M986</accession>
<evidence type="ECO:0000256" key="1">
    <source>
        <dbReference type="SAM" id="MobiDB-lite"/>
    </source>
</evidence>
<dbReference type="EMBL" id="QWKU01000001">
    <property type="protein sequence ID" value="RID94158.1"/>
    <property type="molecule type" value="Genomic_DNA"/>
</dbReference>
<dbReference type="RefSeq" id="WP_022513957.1">
    <property type="nucleotide sequence ID" value="NZ_QWKU01000001.1"/>
</dbReference>
<feature type="domain" description="Sporulation stage II protein D amidase enhancer LytB N-terminal" evidence="3">
    <location>
        <begin position="172"/>
        <end position="261"/>
    </location>
</feature>
<dbReference type="InterPro" id="IPR013486">
    <property type="entry name" value="SpoIID/LytB"/>
</dbReference>
<dbReference type="NCBIfam" id="TIGR02669">
    <property type="entry name" value="SpoIID_LytB"/>
    <property type="match status" value="1"/>
</dbReference>
<feature type="region of interest" description="Disordered" evidence="1">
    <location>
        <begin position="32"/>
        <end position="52"/>
    </location>
</feature>
<dbReference type="InterPro" id="IPR013693">
    <property type="entry name" value="SpoIID/LytB_N"/>
</dbReference>
<feature type="compositionally biased region" description="Basic and acidic residues" evidence="1">
    <location>
        <begin position="42"/>
        <end position="52"/>
    </location>
</feature>
<feature type="signal peptide" evidence="2">
    <location>
        <begin position="1"/>
        <end position="25"/>
    </location>
</feature>
<dbReference type="PANTHER" id="PTHR30032:SF4">
    <property type="entry name" value="AMIDASE ENHANCER"/>
    <property type="match status" value="1"/>
</dbReference>
<sequence length="437" mass="47420">MNKKILLTMMVCLGITMMPSFSMQAKVAESTKQSASKSIKSKNIEATKKTDKNLSNKINKKEIATNKGTMKITDKKGTLGPDISVGLLSGTTSAQVTGIQDFSVVSATGKKLAAFKAGTILTVERKGASLSLNNQSYDHTVFLKTDKNGAAFMVKGKKYRGYMKLLLTNGKSGVTVVNTLPLEEYLYGVVPSESISTWKENALKAQAVAARTYALKHMGGYASSGYDVTDNTSSQVYNGFSAETSATDKAVDSTKGEILTYQGQPIDALFHASGGGYTEDSENVWGMSIPYLRAVKEEDTPEVKSSWNKTIPLSSIGTDLSIGQLKSIKLSRLKSGPMKTSDRGVSGRVKQVVFVGSKGQKIITGNALRDMYGLRSTLFDFNIEGKNLVINGYGFGHGLGMSQWGAEAMARKHDDDKEYYKTILSHYYKGTDIKKIY</sequence>
<feature type="chain" id="PRO_5047467761" evidence="2">
    <location>
        <begin position="26"/>
        <end position="437"/>
    </location>
</feature>
<name>A0ABX9M986_9FIRM</name>
<protein>
    <submittedName>
        <fullName evidence="4">SpoIID/LytB domain-containing protein</fullName>
    </submittedName>
</protein>
<gene>
    <name evidence="4" type="ORF">DX915_01035</name>
</gene>
<evidence type="ECO:0000313" key="5">
    <source>
        <dbReference type="Proteomes" id="UP000266262"/>
    </source>
</evidence>
<dbReference type="InterPro" id="IPR051922">
    <property type="entry name" value="Bact_Sporulation_Assoc"/>
</dbReference>
<evidence type="ECO:0000259" key="3">
    <source>
        <dbReference type="Pfam" id="PF08486"/>
    </source>
</evidence>